<keyword evidence="3" id="KW-1185">Reference proteome</keyword>
<reference evidence="2 3" key="1">
    <citation type="submission" date="2011-07" db="EMBL/GenBank/DDBJ databases">
        <title>The complete genome of plasmid 2 of Emticicia oligotrophica DSM 17448.</title>
        <authorList>
            <consortium name="US DOE Joint Genome Institute (JGI-PGF)"/>
            <person name="Lucas S."/>
            <person name="Han J."/>
            <person name="Lapidus A."/>
            <person name="Bruce D."/>
            <person name="Goodwin L."/>
            <person name="Pitluck S."/>
            <person name="Peters L."/>
            <person name="Kyrpides N."/>
            <person name="Mavromatis K."/>
            <person name="Ivanova N."/>
            <person name="Ovchinnikova G."/>
            <person name="Teshima H."/>
            <person name="Detter J.C."/>
            <person name="Tapia R."/>
            <person name="Han C."/>
            <person name="Land M."/>
            <person name="Hauser L."/>
            <person name="Markowitz V."/>
            <person name="Cheng J.-F."/>
            <person name="Hugenholtz P."/>
            <person name="Woyke T."/>
            <person name="Wu D."/>
            <person name="Tindall B."/>
            <person name="Pomrenke H."/>
            <person name="Brambilla E."/>
            <person name="Klenk H.-P."/>
            <person name="Eisen J.A."/>
        </authorList>
    </citation>
    <scope>NUCLEOTIDE SEQUENCE [LARGE SCALE GENOMIC DNA]</scope>
    <source>
        <strain evidence="3">DSM 17448 / GPTSA100-15</strain>
        <plasmid evidence="2 3">pEMTOL02</plasmid>
    </source>
</reference>
<protein>
    <submittedName>
        <fullName evidence="2">Integrase catalytic region</fullName>
    </submittedName>
</protein>
<keyword evidence="2" id="KW-0614">Plasmid</keyword>
<dbReference type="Pfam" id="PF00665">
    <property type="entry name" value="rve"/>
    <property type="match status" value="1"/>
</dbReference>
<feature type="domain" description="Integrase catalytic" evidence="1">
    <location>
        <begin position="106"/>
        <end position="270"/>
    </location>
</feature>
<dbReference type="Proteomes" id="UP000002875">
    <property type="component" value="Plasmid pEMTOL02"/>
</dbReference>
<accession>A0ABM5N7W4</accession>
<evidence type="ECO:0000313" key="3">
    <source>
        <dbReference type="Proteomes" id="UP000002875"/>
    </source>
</evidence>
<dbReference type="PANTHER" id="PTHR46889">
    <property type="entry name" value="TRANSPOSASE INSF FOR INSERTION SEQUENCE IS3B-RELATED"/>
    <property type="match status" value="1"/>
</dbReference>
<dbReference type="InterPro" id="IPR050900">
    <property type="entry name" value="Transposase_IS3/IS150/IS904"/>
</dbReference>
<evidence type="ECO:0000259" key="1">
    <source>
        <dbReference type="PROSITE" id="PS50994"/>
    </source>
</evidence>
<dbReference type="Gene3D" id="3.30.420.10">
    <property type="entry name" value="Ribonuclease H-like superfamily/Ribonuclease H"/>
    <property type="match status" value="1"/>
</dbReference>
<dbReference type="PROSITE" id="PS50994">
    <property type="entry name" value="INTEGRASE"/>
    <property type="match status" value="1"/>
</dbReference>
<dbReference type="SUPFAM" id="SSF53098">
    <property type="entry name" value="Ribonuclease H-like"/>
    <property type="match status" value="1"/>
</dbReference>
<dbReference type="InterPro" id="IPR012337">
    <property type="entry name" value="RNaseH-like_sf"/>
</dbReference>
<dbReference type="EMBL" id="CP002963">
    <property type="protein sequence ID" value="AFK05645.1"/>
    <property type="molecule type" value="Genomic_DNA"/>
</dbReference>
<geneLocation type="plasmid" evidence="2 3">
    <name>pEMTOL02</name>
</geneLocation>
<name>A0ABM5N7W4_EMTOG</name>
<dbReference type="RefSeq" id="WP_015031170.1">
    <property type="nucleotide sequence ID" value="NC_018749.1"/>
</dbReference>
<dbReference type="InterPro" id="IPR036397">
    <property type="entry name" value="RNaseH_sf"/>
</dbReference>
<evidence type="ECO:0000313" key="2">
    <source>
        <dbReference type="EMBL" id="AFK05645.1"/>
    </source>
</evidence>
<dbReference type="PANTHER" id="PTHR46889:SF5">
    <property type="entry name" value="INTEGRASE PROTEIN"/>
    <property type="match status" value="1"/>
</dbReference>
<dbReference type="NCBIfam" id="NF033516">
    <property type="entry name" value="transpos_IS3"/>
    <property type="match status" value="1"/>
</dbReference>
<proteinExistence type="predicted"/>
<sequence length="295" mass="33986">MSLLCSLFGFSRQAWYAAIKQKEKVSFEFDAVLAEILAIRKRIPGIGTAKLYELLKPFLSSHFIKMGRDKIHYLLKKEGLLVKKKGRRVVTTNSDHCLKKYPNLVKDIIPTETETLWVSDMTYLSCGRGFAYLSLIMDAFSRKIVGWSIQKKLDAKGPVLALKMALKSRTKATQLIHHSDRGVQYCSWVYVDLLRDSNVEISMCSSAEPNENSMAERLNRTLKEDFNVKGFISFCEASEVIERVIKTYNDYRPHASLDYRTPKQAHQSIGSQRLRWYPYKKIRFSNVIRKPVNTA</sequence>
<dbReference type="InterPro" id="IPR048020">
    <property type="entry name" value="Transpos_IS3"/>
</dbReference>
<gene>
    <name evidence="2" type="ORF">Emtol_0127</name>
</gene>
<organism evidence="2 3">
    <name type="scientific">Emticicia oligotrophica (strain DSM 17448 / CIP 109782 / MTCC 6937 / GPTSA100-15)</name>
    <dbReference type="NCBI Taxonomy" id="929562"/>
    <lineage>
        <taxon>Bacteria</taxon>
        <taxon>Pseudomonadati</taxon>
        <taxon>Bacteroidota</taxon>
        <taxon>Cytophagia</taxon>
        <taxon>Cytophagales</taxon>
        <taxon>Leadbetterellaceae</taxon>
        <taxon>Emticicia</taxon>
    </lineage>
</organism>
<dbReference type="InterPro" id="IPR001584">
    <property type="entry name" value="Integrase_cat-core"/>
</dbReference>